<dbReference type="STRING" id="857293.CAAU_0818"/>
<dbReference type="Proteomes" id="UP000007652">
    <property type="component" value="Unassembled WGS sequence"/>
</dbReference>
<accession>I7LIF4</accession>
<dbReference type="AlphaFoldDB" id="I7LIF4"/>
<proteinExistence type="predicted"/>
<dbReference type="RefSeq" id="WP_008908178.1">
    <property type="nucleotide sequence ID" value="NZ_CAKP01000036.1"/>
</dbReference>
<evidence type="ECO:0000313" key="1">
    <source>
        <dbReference type="EMBL" id="CCJ32902.1"/>
    </source>
</evidence>
<dbReference type="OrthoDB" id="1955581at2"/>
<protein>
    <submittedName>
        <fullName evidence="1">Uncharacterized protein</fullName>
    </submittedName>
</protein>
<comment type="caution">
    <text evidence="1">The sequence shown here is derived from an EMBL/GenBank/DDBJ whole genome shotgun (WGS) entry which is preliminary data.</text>
</comment>
<dbReference type="eggNOG" id="ENOG5032RI3">
    <property type="taxonomic scope" value="Bacteria"/>
</dbReference>
<name>I7LIF4_9CLOT</name>
<sequence length="280" mass="31438">MSITPGQYEKIQWYDHVVDQNGNVIQQGTPLSATNLNRMEEGIDIGDNVVGLLVVEVLTKLNAVNKELEKWRKQRLQQGTVTIYNKFVINGCVISKMPNSRYIQITKTGTYTQGEVSLIFAGKVHMIPDEQQVALIPTNPTGSSITYYAYLQYDSSAGRYKVYVGQTVPADALKLYRIVVPANDQGSDLTFVTLYDERRIETGYPFYFSSDPYSVVTLTGFPMLDSPDYDVHLTVESASDLDRVGRVEVYDKTANSFKIKYSGLADNVTIRWTIINPDIA</sequence>
<dbReference type="EMBL" id="CAKP01000036">
    <property type="protein sequence ID" value="CCJ32902.1"/>
    <property type="molecule type" value="Genomic_DNA"/>
</dbReference>
<organism evidence="1 2">
    <name type="scientific">Caloramator australicus RC3</name>
    <dbReference type="NCBI Taxonomy" id="857293"/>
    <lineage>
        <taxon>Bacteria</taxon>
        <taxon>Bacillati</taxon>
        <taxon>Bacillota</taxon>
        <taxon>Clostridia</taxon>
        <taxon>Eubacteriales</taxon>
        <taxon>Clostridiaceae</taxon>
        <taxon>Caloramator</taxon>
    </lineage>
</organism>
<evidence type="ECO:0000313" key="2">
    <source>
        <dbReference type="Proteomes" id="UP000007652"/>
    </source>
</evidence>
<reference evidence="1 2" key="1">
    <citation type="journal article" date="2011" name="J. Bacteriol.">
        <title>Draft genome sequence of Caloramator australicus strain RC3T, a thermoanaerobe from the Great Artesian Basin of Australia.</title>
        <authorList>
            <person name="Ogg C.D."/>
            <person name="Patel B.K.C."/>
        </authorList>
    </citation>
    <scope>NUCLEOTIDE SEQUENCE [LARGE SCALE GENOMIC DNA]</scope>
    <source>
        <strain evidence="1 2">RC3</strain>
    </source>
</reference>
<gene>
    <name evidence="1" type="ORF">CAAU_0818</name>
</gene>
<keyword evidence="2" id="KW-1185">Reference proteome</keyword>